<accession>A0A8D8YGI8</accession>
<organism evidence="1">
    <name type="scientific">Cacopsylla melanoneura</name>
    <dbReference type="NCBI Taxonomy" id="428564"/>
    <lineage>
        <taxon>Eukaryota</taxon>
        <taxon>Metazoa</taxon>
        <taxon>Ecdysozoa</taxon>
        <taxon>Arthropoda</taxon>
        <taxon>Hexapoda</taxon>
        <taxon>Insecta</taxon>
        <taxon>Pterygota</taxon>
        <taxon>Neoptera</taxon>
        <taxon>Paraneoptera</taxon>
        <taxon>Hemiptera</taxon>
        <taxon>Sternorrhyncha</taxon>
        <taxon>Psylloidea</taxon>
        <taxon>Psyllidae</taxon>
        <taxon>Psyllinae</taxon>
        <taxon>Cacopsylla</taxon>
    </lineage>
</organism>
<proteinExistence type="predicted"/>
<name>A0A8D8YGI8_9HEMI</name>
<evidence type="ECO:0000313" key="1">
    <source>
        <dbReference type="EMBL" id="CAG6728390.1"/>
    </source>
</evidence>
<reference evidence="1" key="1">
    <citation type="submission" date="2021-05" db="EMBL/GenBank/DDBJ databases">
        <authorList>
            <person name="Alioto T."/>
            <person name="Alioto T."/>
            <person name="Gomez Garrido J."/>
        </authorList>
    </citation>
    <scope>NUCLEOTIDE SEQUENCE</scope>
</reference>
<dbReference type="AlphaFoldDB" id="A0A8D8YGI8"/>
<sequence>MSSLCFVTHGKKKTRVGNVILKTITSRDAIESNFERSQMFTNRVNLTHLCSLILVILLANLSHSCSLIPVNRTHSCSLILVNLTHSCSQILMYAADVKIFKLIKNTVTLGSLFAFSEKCTFGTPCIIANQKKNK</sequence>
<dbReference type="EMBL" id="HBUF01376133">
    <property type="protein sequence ID" value="CAG6728390.1"/>
    <property type="molecule type" value="Transcribed_RNA"/>
</dbReference>
<protein>
    <submittedName>
        <fullName evidence="1">Uncharacterized protein</fullName>
    </submittedName>
</protein>